<sequence>MTFSAPAETNPCPDLMHNNIHSHPSSFKKYLYESILKGRESSHTHAIGFKLTGIEETLRKEIEVIKLYLRELEVARAYIKDNMTHSPSPLPQSSKPWSNLPVKEPSDLFSRSTPFYQNVVLPAVYDDVNFQMTELNTLISLMCRILIDMDKIEHEMTVKPPQLFTRRHYASYVKSLHTSKTRITTPPQVSSRPPPTYPYLYDLTRSITNVLDVGGFRHYVEGTSCNVESFLGDAIKKGLVSESEPDPNFLPWWPQYGYGQGDYDHSFDYCSISPVHYQNFLNDPTIISNFEANGESTHPDFYPDYQTHVDWTGSMLTNGAPAGLGKSIVPLFGEVVVPDFNFKWELSTSYLQEHKFTPASNVHGVRTAAVCGGLTIPTSITSPPCSGMGIGGVIGRIMTKSSEKARSRRLRYLILMVRGHAIHRMQGRKKKKKKTTTGKKKRPRSSSDNDSILHFNSQGSVLNSSAFEKATSFIPPIRSTILNHVVRPVFDFFNVNVPASLLEPLGGLDRTGVDPNDPYNQHELPEFILRDRIMTMFFSPLTCPLARRDRPVSGVELGSQFYESNLLEVRPNPILEIAERLLFDVMPLLLADITLLAQSDRVALQHMHLLRSKIDGLCEPYLNSIADQRGSVLSMSGTNWAAKYKGMSTPHRKDAQKDALERLQGLMTSLSLGEIKTAKSSNPVNGLSDWLATSEEDSEDSRMDATTSLPLVFAAEKEIVEIEKEIEKQLSSAVDVSKTMLVQTGAPKSAWYKAEGTPAGSRIVYEGESQAESSADDPVCKPPATKIRLQNPFDLSKMPSDSKTPVRVEMDQWDARDVMGGLQRLVKGDVRSLLTSLLSVDNYEPEISDFTRRIDLLVGLVASRSIVTDSGTPIQFPEAVVKHLFTVYDTAYLKALMTDWCVAVSRQRLLAAASSDIIFKIRVTESELIFLNKSFETGPTERNGAAAKEEELVRSEVKAKFDAMNKGLQEMNWSETGTRLHLNQMSIHEQNPTPEEFEQKAQIEERLRQLWGWNKAPFTTAAEQTTAKGMDNLAGEIGARFALALGDNFYYDGVTSVDDHRFKDTFENVFTGSNLQGEDFFRVLVGNHDHNGNVTAQIAYTDGESANVASALYNTTLSERWHFPSQYYDFYETYGDFKLHVIMLDTVIISGASETQEGVMLMGDEYEAPRCQLKADEQVAWLESTLAASEGNQIIVAGHYPVWSICEHGPTATLVSSVKPLLEQYNVAAYLSGHDHCEEVIQDGDENVVYHGIGSANFNDPSTAHKSKIPEGSLKFHAGSEETGGFARVQLKGDSGGLIIEHYDGNGTLKYTAGEVAIRTK</sequence>
<evidence type="ECO:0000256" key="2">
    <source>
        <dbReference type="ARBA" id="ARBA00012646"/>
    </source>
</evidence>
<keyword evidence="3" id="KW-0732">Signal</keyword>
<dbReference type="Proteomes" id="UP001162640">
    <property type="component" value="Unassembled WGS sequence"/>
</dbReference>
<dbReference type="PANTHER" id="PTHR10161:SF14">
    <property type="entry name" value="TARTRATE-RESISTANT ACID PHOSPHATASE TYPE 5"/>
    <property type="match status" value="1"/>
</dbReference>
<comment type="caution">
    <text evidence="7">The sequence shown here is derived from an EMBL/GenBank/DDBJ whole genome shotgun (WGS) entry which is preliminary data.</text>
</comment>
<dbReference type="CDD" id="cd07378">
    <property type="entry name" value="MPP_ACP5"/>
    <property type="match status" value="1"/>
</dbReference>
<feature type="compositionally biased region" description="Basic residues" evidence="5">
    <location>
        <begin position="423"/>
        <end position="444"/>
    </location>
</feature>
<protein>
    <recommendedName>
        <fullName evidence="2">acid phosphatase</fullName>
        <ecNumber evidence="2">3.1.3.2</ecNumber>
    </recommendedName>
</protein>
<dbReference type="Pfam" id="PF00149">
    <property type="entry name" value="Metallophos"/>
    <property type="match status" value="1"/>
</dbReference>
<dbReference type="PANTHER" id="PTHR10161">
    <property type="entry name" value="TARTRATE-RESISTANT ACID PHOSPHATASE TYPE 5"/>
    <property type="match status" value="1"/>
</dbReference>
<dbReference type="InterPro" id="IPR029052">
    <property type="entry name" value="Metallo-depent_PP-like"/>
</dbReference>
<feature type="region of interest" description="Disordered" evidence="5">
    <location>
        <begin position="680"/>
        <end position="704"/>
    </location>
</feature>
<dbReference type="InterPro" id="IPR051558">
    <property type="entry name" value="Metallophosphoesterase_PAP"/>
</dbReference>
<comment type="catalytic activity">
    <reaction evidence="1">
        <text>a phosphate monoester + H2O = an alcohol + phosphate</text>
        <dbReference type="Rhea" id="RHEA:15017"/>
        <dbReference type="ChEBI" id="CHEBI:15377"/>
        <dbReference type="ChEBI" id="CHEBI:30879"/>
        <dbReference type="ChEBI" id="CHEBI:43474"/>
        <dbReference type="ChEBI" id="CHEBI:67140"/>
        <dbReference type="EC" id="3.1.3.2"/>
    </reaction>
</comment>
<organism evidence="7 8">
    <name type="scientific">Triparma laevis f. inornata</name>
    <dbReference type="NCBI Taxonomy" id="1714386"/>
    <lineage>
        <taxon>Eukaryota</taxon>
        <taxon>Sar</taxon>
        <taxon>Stramenopiles</taxon>
        <taxon>Ochrophyta</taxon>
        <taxon>Bolidophyceae</taxon>
        <taxon>Parmales</taxon>
        <taxon>Triparmaceae</taxon>
        <taxon>Triparma</taxon>
    </lineage>
</organism>
<evidence type="ECO:0000313" key="7">
    <source>
        <dbReference type="EMBL" id="GMH61014.1"/>
    </source>
</evidence>
<dbReference type="EMBL" id="BLQM01000082">
    <property type="protein sequence ID" value="GMH61014.1"/>
    <property type="molecule type" value="Genomic_DNA"/>
</dbReference>
<feature type="region of interest" description="Disordered" evidence="5">
    <location>
        <begin position="423"/>
        <end position="453"/>
    </location>
</feature>
<evidence type="ECO:0000256" key="1">
    <source>
        <dbReference type="ARBA" id="ARBA00000032"/>
    </source>
</evidence>
<accession>A0A9W7A2X5</accession>
<dbReference type="InterPro" id="IPR004843">
    <property type="entry name" value="Calcineurin-like_PHP"/>
</dbReference>
<name>A0A9W7A2X5_9STRA</name>
<evidence type="ECO:0000256" key="3">
    <source>
        <dbReference type="ARBA" id="ARBA00022729"/>
    </source>
</evidence>
<evidence type="ECO:0000256" key="5">
    <source>
        <dbReference type="SAM" id="MobiDB-lite"/>
    </source>
</evidence>
<evidence type="ECO:0000313" key="8">
    <source>
        <dbReference type="Proteomes" id="UP001162640"/>
    </source>
</evidence>
<dbReference type="EC" id="3.1.3.2" evidence="2"/>
<evidence type="ECO:0000256" key="4">
    <source>
        <dbReference type="ARBA" id="ARBA00022801"/>
    </source>
</evidence>
<feature type="domain" description="Calcineurin-like phosphoesterase" evidence="6">
    <location>
        <begin position="1041"/>
        <end position="1237"/>
    </location>
</feature>
<dbReference type="SUPFAM" id="SSF56300">
    <property type="entry name" value="Metallo-dependent phosphatases"/>
    <property type="match status" value="1"/>
</dbReference>
<keyword evidence="4" id="KW-0378">Hydrolase</keyword>
<dbReference type="InterPro" id="IPR024927">
    <property type="entry name" value="Acid_PPase"/>
</dbReference>
<dbReference type="GO" id="GO:0003993">
    <property type="term" value="F:acid phosphatase activity"/>
    <property type="evidence" value="ECO:0007669"/>
    <property type="project" value="UniProtKB-EC"/>
</dbReference>
<dbReference type="Gene3D" id="3.60.21.10">
    <property type="match status" value="1"/>
</dbReference>
<proteinExistence type="predicted"/>
<reference evidence="8" key="1">
    <citation type="journal article" date="2023" name="Commun. Biol.">
        <title>Genome analysis of Parmales, the sister group of diatoms, reveals the evolutionary specialization of diatoms from phago-mixotrophs to photoautotrophs.</title>
        <authorList>
            <person name="Ban H."/>
            <person name="Sato S."/>
            <person name="Yoshikawa S."/>
            <person name="Yamada K."/>
            <person name="Nakamura Y."/>
            <person name="Ichinomiya M."/>
            <person name="Sato N."/>
            <person name="Blanc-Mathieu R."/>
            <person name="Endo H."/>
            <person name="Kuwata A."/>
            <person name="Ogata H."/>
        </authorList>
    </citation>
    <scope>NUCLEOTIDE SEQUENCE [LARGE SCALE GENOMIC DNA]</scope>
</reference>
<gene>
    <name evidence="7" type="ORF">TL16_g03170</name>
</gene>
<evidence type="ECO:0000259" key="6">
    <source>
        <dbReference type="Pfam" id="PF00149"/>
    </source>
</evidence>